<proteinExistence type="predicted"/>
<dbReference type="EMBL" id="GBRH01252034">
    <property type="protein sequence ID" value="JAD45861.1"/>
    <property type="molecule type" value="Transcribed_RNA"/>
</dbReference>
<sequence length="21" mass="2420">MSQTIGVEGPVYIPRMMQLIR</sequence>
<evidence type="ECO:0000313" key="1">
    <source>
        <dbReference type="EMBL" id="JAD45861.1"/>
    </source>
</evidence>
<organism evidence="1">
    <name type="scientific">Arundo donax</name>
    <name type="common">Giant reed</name>
    <name type="synonym">Donax arundinaceus</name>
    <dbReference type="NCBI Taxonomy" id="35708"/>
    <lineage>
        <taxon>Eukaryota</taxon>
        <taxon>Viridiplantae</taxon>
        <taxon>Streptophyta</taxon>
        <taxon>Embryophyta</taxon>
        <taxon>Tracheophyta</taxon>
        <taxon>Spermatophyta</taxon>
        <taxon>Magnoliopsida</taxon>
        <taxon>Liliopsida</taxon>
        <taxon>Poales</taxon>
        <taxon>Poaceae</taxon>
        <taxon>PACMAD clade</taxon>
        <taxon>Arundinoideae</taxon>
        <taxon>Arundineae</taxon>
        <taxon>Arundo</taxon>
    </lineage>
</organism>
<protein>
    <submittedName>
        <fullName evidence="1">Uncharacterized protein</fullName>
    </submittedName>
</protein>
<reference evidence="1" key="2">
    <citation type="journal article" date="2015" name="Data Brief">
        <title>Shoot transcriptome of the giant reed, Arundo donax.</title>
        <authorList>
            <person name="Barrero R.A."/>
            <person name="Guerrero F.D."/>
            <person name="Moolhuijzen P."/>
            <person name="Goolsby J.A."/>
            <person name="Tidwell J."/>
            <person name="Bellgard S.E."/>
            <person name="Bellgard M.I."/>
        </authorList>
    </citation>
    <scope>NUCLEOTIDE SEQUENCE</scope>
    <source>
        <tissue evidence="1">Shoot tissue taken approximately 20 cm above the soil surface</tissue>
    </source>
</reference>
<name>A0A0A9A440_ARUDO</name>
<dbReference type="AlphaFoldDB" id="A0A0A9A440"/>
<accession>A0A0A9A440</accession>
<reference evidence="1" key="1">
    <citation type="submission" date="2014-09" db="EMBL/GenBank/DDBJ databases">
        <authorList>
            <person name="Magalhaes I.L.F."/>
            <person name="Oliveira U."/>
            <person name="Santos F.R."/>
            <person name="Vidigal T.H.D.A."/>
            <person name="Brescovit A.D."/>
            <person name="Santos A.J."/>
        </authorList>
    </citation>
    <scope>NUCLEOTIDE SEQUENCE</scope>
    <source>
        <tissue evidence="1">Shoot tissue taken approximately 20 cm above the soil surface</tissue>
    </source>
</reference>